<name>A0ABQ0LY86_MYCCL</name>
<dbReference type="Proteomes" id="UP000815677">
    <property type="component" value="Unassembled WGS sequence"/>
</dbReference>
<organism evidence="1 2">
    <name type="scientific">Mycena chlorophos</name>
    <name type="common">Agaric fungus</name>
    <name type="synonym">Agaricus chlorophos</name>
    <dbReference type="NCBI Taxonomy" id="658473"/>
    <lineage>
        <taxon>Eukaryota</taxon>
        <taxon>Fungi</taxon>
        <taxon>Dikarya</taxon>
        <taxon>Basidiomycota</taxon>
        <taxon>Agaricomycotina</taxon>
        <taxon>Agaricomycetes</taxon>
        <taxon>Agaricomycetidae</taxon>
        <taxon>Agaricales</taxon>
        <taxon>Marasmiineae</taxon>
        <taxon>Mycenaceae</taxon>
        <taxon>Mycena</taxon>
    </lineage>
</organism>
<reference evidence="1" key="1">
    <citation type="submission" date="2014-09" db="EMBL/GenBank/DDBJ databases">
        <title>Genome sequence of the luminous mushroom Mycena chlorophos for searching fungal bioluminescence genes.</title>
        <authorList>
            <person name="Tanaka Y."/>
            <person name="Kasuga D."/>
            <person name="Oba Y."/>
            <person name="Hase S."/>
            <person name="Sato K."/>
            <person name="Oba Y."/>
            <person name="Sakakibara Y."/>
        </authorList>
    </citation>
    <scope>NUCLEOTIDE SEQUENCE</scope>
</reference>
<sequence>MFFHRRSSSKRYDRPSPFRSSQSDFGFIRHAPVPPNVVALVIAHVATNPDLVQREATLLTCLRVARGWVQPARHHLFLEHPGLVIRADRPGHIQRAAALIRSPHCTLHNAVRGLAFVNGHRQDRISDEEIELFQDIVGPLKNVTALAIAGPGWRMYKHFLDCTFRWCEQIIDLDIDKYSFRPDALARFISIFPNLRHLQLSGCVVDPNGPTRGGPQGVTERFPLSENTWDLCETMQESMPKPHLATLSLDSPLTLPVLSWLVATNLTSLELYIPKYVRSRTYWHTLVDFVDQLESSTLENFTLGLPSMFGYRTLPLPDLSRFKRLQLVQLRGIYFEHLDPMWTLFSTLDAPAVYRVLFEFRHTTSWTQFANAFRAHKAELRALDAFLSDQRRFPKLMPVVFLMSRVSTELTFGPFPGGWREEVCLAFPELYRKALVIFQK</sequence>
<keyword evidence="2" id="KW-1185">Reference proteome</keyword>
<protein>
    <recommendedName>
        <fullName evidence="3">F-box domain-containing protein</fullName>
    </recommendedName>
</protein>
<gene>
    <name evidence="1" type="ORF">MCHLO_12730</name>
</gene>
<dbReference type="SUPFAM" id="SSF52047">
    <property type="entry name" value="RNI-like"/>
    <property type="match status" value="1"/>
</dbReference>
<evidence type="ECO:0000313" key="1">
    <source>
        <dbReference type="EMBL" id="GAT56026.1"/>
    </source>
</evidence>
<dbReference type="EMBL" id="DF849199">
    <property type="protein sequence ID" value="GAT56026.1"/>
    <property type="molecule type" value="Genomic_DNA"/>
</dbReference>
<dbReference type="InterPro" id="IPR032675">
    <property type="entry name" value="LRR_dom_sf"/>
</dbReference>
<proteinExistence type="predicted"/>
<accession>A0ABQ0LY86</accession>
<dbReference type="Gene3D" id="3.80.10.10">
    <property type="entry name" value="Ribonuclease Inhibitor"/>
    <property type="match status" value="1"/>
</dbReference>
<evidence type="ECO:0000313" key="2">
    <source>
        <dbReference type="Proteomes" id="UP000815677"/>
    </source>
</evidence>
<evidence type="ECO:0008006" key="3">
    <source>
        <dbReference type="Google" id="ProtNLM"/>
    </source>
</evidence>